<accession>A0ABT5XNA6</accession>
<feature type="domain" description="DUF306" evidence="2">
    <location>
        <begin position="171"/>
        <end position="277"/>
    </location>
</feature>
<dbReference type="Gene3D" id="2.40.128.270">
    <property type="match status" value="1"/>
</dbReference>
<keyword evidence="4" id="KW-1185">Reference proteome</keyword>
<protein>
    <submittedName>
        <fullName evidence="3">META domain-containing protein</fullName>
    </submittedName>
</protein>
<dbReference type="PROSITE" id="PS51257">
    <property type="entry name" value="PROKAR_LIPOPROTEIN"/>
    <property type="match status" value="1"/>
</dbReference>
<dbReference type="Proteomes" id="UP001217083">
    <property type="component" value="Unassembled WGS sequence"/>
</dbReference>
<gene>
    <name evidence="3" type="ORF">PY091_07780</name>
</gene>
<dbReference type="PANTHER" id="PTHR35535">
    <property type="entry name" value="HEAT SHOCK PROTEIN HSLJ"/>
    <property type="match status" value="1"/>
</dbReference>
<proteinExistence type="predicted"/>
<dbReference type="Pfam" id="PF03724">
    <property type="entry name" value="META"/>
    <property type="match status" value="1"/>
</dbReference>
<organism evidence="3 4">
    <name type="scientific">Flagellimonas okinawensis</name>
    <dbReference type="NCBI Taxonomy" id="3031324"/>
    <lineage>
        <taxon>Bacteria</taxon>
        <taxon>Pseudomonadati</taxon>
        <taxon>Bacteroidota</taxon>
        <taxon>Flavobacteriia</taxon>
        <taxon>Flavobacteriales</taxon>
        <taxon>Flavobacteriaceae</taxon>
        <taxon>Flagellimonas</taxon>
    </lineage>
</organism>
<reference evidence="3 4" key="1">
    <citation type="submission" date="2023-03" db="EMBL/GenBank/DDBJ databases">
        <title>Muricauda XX sp. nov. and Muricauda XXX sp. nov., two novel species isolated from Okinawa Trough.</title>
        <authorList>
            <person name="Cao W."/>
            <person name="Deng X."/>
        </authorList>
    </citation>
    <scope>NUCLEOTIDE SEQUENCE [LARGE SCALE GENOMIC DNA]</scope>
    <source>
        <strain evidence="3 4">81s02</strain>
    </source>
</reference>
<evidence type="ECO:0000259" key="2">
    <source>
        <dbReference type="Pfam" id="PF03724"/>
    </source>
</evidence>
<dbReference type="PANTHER" id="PTHR35535:SF1">
    <property type="entry name" value="HEAT SHOCK PROTEIN HSLJ"/>
    <property type="match status" value="1"/>
</dbReference>
<dbReference type="InterPro" id="IPR005184">
    <property type="entry name" value="DUF306_Meta_HslJ"/>
</dbReference>
<comment type="caution">
    <text evidence="3">The sequence shown here is derived from an EMBL/GenBank/DDBJ whole genome shotgun (WGS) entry which is preliminary data.</text>
</comment>
<dbReference type="EMBL" id="JARFVA010000002">
    <property type="protein sequence ID" value="MDF0707111.1"/>
    <property type="molecule type" value="Genomic_DNA"/>
</dbReference>
<feature type="region of interest" description="Disordered" evidence="1">
    <location>
        <begin position="22"/>
        <end position="53"/>
    </location>
</feature>
<evidence type="ECO:0000313" key="4">
    <source>
        <dbReference type="Proteomes" id="UP001217083"/>
    </source>
</evidence>
<evidence type="ECO:0000256" key="1">
    <source>
        <dbReference type="SAM" id="MobiDB-lite"/>
    </source>
</evidence>
<name>A0ABT5XNA6_9FLAO</name>
<dbReference type="InterPro" id="IPR038670">
    <property type="entry name" value="HslJ-like_sf"/>
</dbReference>
<dbReference type="RefSeq" id="WP_275649142.1">
    <property type="nucleotide sequence ID" value="NZ_JARFVA010000002.1"/>
</dbReference>
<sequence>MKNLLLLSCAVLLFSGCLEKKKEQPTEPEATQASEVSEEVTPDTLQTEEKKREMEPIAMKIDGSYFKATGTEPFWGLKIYGDKVELQTMEDTITTPPSKAIKAQDGNISMYRIQTEATLMDVIISHKECTNAMSGEVFPYTVTVSYKSTGGDETTVYEGCGSYITDYRLHDIWVLEEMKGTPVSKEDFDGRDLPNMEININDNRFSGFSGCNRMTGSLFYEQDVLRFTQIASTRMACPSMDKETEFLTALQAGTTYKVENNRLFLSNGSEENLLVFKKID</sequence>
<dbReference type="InterPro" id="IPR053147">
    <property type="entry name" value="Hsp_HslJ-like"/>
</dbReference>
<evidence type="ECO:0000313" key="3">
    <source>
        <dbReference type="EMBL" id="MDF0707111.1"/>
    </source>
</evidence>